<organism evidence="1 2">
    <name type="scientific">Microbacterium arthrosphaerae</name>
    <dbReference type="NCBI Taxonomy" id="792652"/>
    <lineage>
        <taxon>Bacteria</taxon>
        <taxon>Bacillati</taxon>
        <taxon>Actinomycetota</taxon>
        <taxon>Actinomycetes</taxon>
        <taxon>Micrococcales</taxon>
        <taxon>Microbacteriaceae</taxon>
        <taxon>Microbacterium</taxon>
    </lineage>
</organism>
<dbReference type="Proteomes" id="UP001283109">
    <property type="component" value="Unassembled WGS sequence"/>
</dbReference>
<sequence>MARGESKHRRDGAGRFDEKMNIELEASLRAPVPGVLDDDERIAVEMQFGVDEEQVIRDHAISHALAAIASIGTDEVVFFGGTALSRTHLTEVRLSEDIDLIAYGHRGEIGDRIEGAITRQFNRTLGTVTFTPHIRETNHPDPSVMQVGDTRIQIQLLSSEGYPLWPTEIVDIEQRYSDAPPARLRVLTPAAFVASKLSAWTDREAPRDLYDLWALAEAGKIDAEAAMVFGKFGPLTSVSKVPFAHVPSEGEWEEALGHQCMTEVGPKEAARVVREALAAL</sequence>
<dbReference type="InterPro" id="IPR014942">
    <property type="entry name" value="AbiEii"/>
</dbReference>
<accession>A0ABU4H1V8</accession>
<dbReference type="RefSeq" id="WP_318353768.1">
    <property type="nucleotide sequence ID" value="NZ_JAWQEV010000003.1"/>
</dbReference>
<evidence type="ECO:0000313" key="1">
    <source>
        <dbReference type="EMBL" id="MDW4573255.1"/>
    </source>
</evidence>
<name>A0ABU4H1V8_9MICO</name>
<keyword evidence="1" id="KW-0808">Transferase</keyword>
<protein>
    <submittedName>
        <fullName evidence="1">Nucleotidyl transferase AbiEii/AbiGii toxin family protein</fullName>
    </submittedName>
</protein>
<dbReference type="Pfam" id="PF08843">
    <property type="entry name" value="AbiEii"/>
    <property type="match status" value="1"/>
</dbReference>
<dbReference type="GO" id="GO:0016740">
    <property type="term" value="F:transferase activity"/>
    <property type="evidence" value="ECO:0007669"/>
    <property type="project" value="UniProtKB-KW"/>
</dbReference>
<proteinExistence type="predicted"/>
<dbReference type="Gene3D" id="3.10.450.620">
    <property type="entry name" value="JHP933, nucleotidyltransferase-like core domain"/>
    <property type="match status" value="1"/>
</dbReference>
<gene>
    <name evidence="1" type="ORF">R8Z58_10785</name>
</gene>
<evidence type="ECO:0000313" key="2">
    <source>
        <dbReference type="Proteomes" id="UP001283109"/>
    </source>
</evidence>
<reference evidence="1 2" key="1">
    <citation type="submission" date="2023-11" db="EMBL/GenBank/DDBJ databases">
        <title>Draft genome sequence of Microbacterium arthrosphaerae JCM 30492.</title>
        <authorList>
            <person name="Zhang G."/>
            <person name="Ding Y."/>
        </authorList>
    </citation>
    <scope>NUCLEOTIDE SEQUENCE [LARGE SCALE GENOMIC DNA]</scope>
    <source>
        <strain evidence="1 2">JCM 30492</strain>
    </source>
</reference>
<keyword evidence="2" id="KW-1185">Reference proteome</keyword>
<dbReference type="EMBL" id="JAWQEV010000003">
    <property type="protein sequence ID" value="MDW4573255.1"/>
    <property type="molecule type" value="Genomic_DNA"/>
</dbReference>
<comment type="caution">
    <text evidence="1">The sequence shown here is derived from an EMBL/GenBank/DDBJ whole genome shotgun (WGS) entry which is preliminary data.</text>
</comment>